<dbReference type="RefSeq" id="WP_169594854.1">
    <property type="nucleotide sequence ID" value="NZ_VCQU01000019.1"/>
</dbReference>
<dbReference type="InterPro" id="IPR050204">
    <property type="entry name" value="AraC_XylS_family_regulators"/>
</dbReference>
<keyword evidence="6" id="KW-1185">Reference proteome</keyword>
<evidence type="ECO:0000256" key="2">
    <source>
        <dbReference type="ARBA" id="ARBA00023125"/>
    </source>
</evidence>
<reference evidence="5 6" key="2">
    <citation type="submission" date="2020-06" db="EMBL/GenBank/DDBJ databases">
        <title>Antribacter stalactiti gen. nov., sp. nov., a new member of the family Nacardiaceae isolated from a cave.</title>
        <authorList>
            <person name="Kim I.S."/>
        </authorList>
    </citation>
    <scope>NUCLEOTIDE SEQUENCE [LARGE SCALE GENOMIC DNA]</scope>
    <source>
        <strain evidence="5 6">YC2-7</strain>
    </source>
</reference>
<keyword evidence="2" id="KW-0238">DNA-binding</keyword>
<dbReference type="EMBL" id="VCQU01000019">
    <property type="protein sequence ID" value="NMN99510.1"/>
    <property type="molecule type" value="Genomic_DNA"/>
</dbReference>
<dbReference type="GO" id="GO:0043565">
    <property type="term" value="F:sequence-specific DNA binding"/>
    <property type="evidence" value="ECO:0007669"/>
    <property type="project" value="InterPro"/>
</dbReference>
<comment type="caution">
    <text evidence="5">The sequence shown here is derived from an EMBL/GenBank/DDBJ whole genome shotgun (WGS) entry which is preliminary data.</text>
</comment>
<proteinExistence type="predicted"/>
<protein>
    <submittedName>
        <fullName evidence="5">AraC family transcriptional regulator</fullName>
    </submittedName>
</protein>
<evidence type="ECO:0000259" key="4">
    <source>
        <dbReference type="PROSITE" id="PS01124"/>
    </source>
</evidence>
<dbReference type="Pfam" id="PF12833">
    <property type="entry name" value="HTH_18"/>
    <property type="match status" value="1"/>
</dbReference>
<dbReference type="Pfam" id="PF14525">
    <property type="entry name" value="AraC_binding_2"/>
    <property type="match status" value="1"/>
</dbReference>
<evidence type="ECO:0000313" key="5">
    <source>
        <dbReference type="EMBL" id="NMN99510.1"/>
    </source>
</evidence>
<organism evidence="5 6">
    <name type="scientific">Antrihabitans stalactiti</name>
    <dbReference type="NCBI Taxonomy" id="2584121"/>
    <lineage>
        <taxon>Bacteria</taxon>
        <taxon>Bacillati</taxon>
        <taxon>Actinomycetota</taxon>
        <taxon>Actinomycetes</taxon>
        <taxon>Mycobacteriales</taxon>
        <taxon>Nocardiaceae</taxon>
        <taxon>Antrihabitans</taxon>
    </lineage>
</organism>
<evidence type="ECO:0000313" key="6">
    <source>
        <dbReference type="Proteomes" id="UP000535543"/>
    </source>
</evidence>
<dbReference type="Gene3D" id="1.10.10.60">
    <property type="entry name" value="Homeodomain-like"/>
    <property type="match status" value="1"/>
</dbReference>
<dbReference type="Proteomes" id="UP000535543">
    <property type="component" value="Unassembled WGS sequence"/>
</dbReference>
<keyword evidence="1" id="KW-0805">Transcription regulation</keyword>
<dbReference type="SMART" id="SM00342">
    <property type="entry name" value="HTH_ARAC"/>
    <property type="match status" value="1"/>
</dbReference>
<evidence type="ECO:0000256" key="1">
    <source>
        <dbReference type="ARBA" id="ARBA00023015"/>
    </source>
</evidence>
<dbReference type="PANTHER" id="PTHR46796:SF12">
    <property type="entry name" value="HTH-TYPE DNA-BINDING TRANSCRIPTIONAL ACTIVATOR EUTR"/>
    <property type="match status" value="1"/>
</dbReference>
<dbReference type="PROSITE" id="PS01124">
    <property type="entry name" value="HTH_ARAC_FAMILY_2"/>
    <property type="match status" value="1"/>
</dbReference>
<dbReference type="InterPro" id="IPR009057">
    <property type="entry name" value="Homeodomain-like_sf"/>
</dbReference>
<dbReference type="InterPro" id="IPR018060">
    <property type="entry name" value="HTH_AraC"/>
</dbReference>
<sequence>MDDDVLLQRHRGLRTRDVDELRAGISRRLTRHTLEPLGHDVAFDAQLAEVRIGPIAFVYAEHSGAELAAQFTDPVSYYDVNLSLGGRNCVSHNDGDVLVDRTRAAILSPSTIARMHLSEHYRQLHVRIERHALERHLEGLLDGPVSGPVLFRPAMELSGAAASWAESVVALARDLDRSEGLAGNPLVLAPWTEFLMTALLTAQPHNFSDRLEDRATPYRRRGVSRAIEFIEANLERPLTVTAIAAAARVSARSLQRDFHECLGTTPMAYVQQARMTRVHEELEAAELGSRVTVTDTALRWGFTHGPRFAAAYRQRYGVSPSQTLRGASRITLA</sequence>
<evidence type="ECO:0000256" key="3">
    <source>
        <dbReference type="ARBA" id="ARBA00023163"/>
    </source>
</evidence>
<reference evidence="5 6" key="1">
    <citation type="submission" date="2019-05" db="EMBL/GenBank/DDBJ databases">
        <authorList>
            <person name="Lee S.D."/>
        </authorList>
    </citation>
    <scope>NUCLEOTIDE SEQUENCE [LARGE SCALE GENOMIC DNA]</scope>
    <source>
        <strain evidence="5 6">YC2-7</strain>
    </source>
</reference>
<dbReference type="PANTHER" id="PTHR46796">
    <property type="entry name" value="HTH-TYPE TRANSCRIPTIONAL ACTIVATOR RHAS-RELATED"/>
    <property type="match status" value="1"/>
</dbReference>
<dbReference type="SUPFAM" id="SSF46689">
    <property type="entry name" value="Homeodomain-like"/>
    <property type="match status" value="1"/>
</dbReference>
<dbReference type="InterPro" id="IPR035418">
    <property type="entry name" value="AraC-bd_2"/>
</dbReference>
<keyword evidence="3" id="KW-0804">Transcription</keyword>
<feature type="domain" description="HTH araC/xylS-type" evidence="4">
    <location>
        <begin position="224"/>
        <end position="326"/>
    </location>
</feature>
<gene>
    <name evidence="5" type="ORF">FGL95_31285</name>
</gene>
<name>A0A848KTM3_9NOCA</name>
<dbReference type="GO" id="GO:0003700">
    <property type="term" value="F:DNA-binding transcription factor activity"/>
    <property type="evidence" value="ECO:0007669"/>
    <property type="project" value="InterPro"/>
</dbReference>
<accession>A0A848KTM3</accession>
<dbReference type="AlphaFoldDB" id="A0A848KTM3"/>